<evidence type="ECO:0000313" key="1">
    <source>
        <dbReference type="EMBL" id="KER22686.1"/>
    </source>
</evidence>
<accession>A0A074Z6C6</accession>
<organism evidence="1 2">
    <name type="scientific">Opisthorchis viverrini</name>
    <name type="common">Southeast Asian liver fluke</name>
    <dbReference type="NCBI Taxonomy" id="6198"/>
    <lineage>
        <taxon>Eukaryota</taxon>
        <taxon>Metazoa</taxon>
        <taxon>Spiralia</taxon>
        <taxon>Lophotrochozoa</taxon>
        <taxon>Platyhelminthes</taxon>
        <taxon>Trematoda</taxon>
        <taxon>Digenea</taxon>
        <taxon>Opisthorchiida</taxon>
        <taxon>Opisthorchiata</taxon>
        <taxon>Opisthorchiidae</taxon>
        <taxon>Opisthorchis</taxon>
    </lineage>
</organism>
<dbReference type="KEGG" id="ovi:T265_09275"/>
<dbReference type="EMBL" id="KL596885">
    <property type="protein sequence ID" value="KER22686.1"/>
    <property type="molecule type" value="Genomic_DNA"/>
</dbReference>
<gene>
    <name evidence="1" type="ORF">T265_09275</name>
</gene>
<sequence>MRVGVTTVIPWACIRASTKPLTERDAVQLDLIFICATKQRSERHDNVIMKLVTAPLNPQTNTDSNFDCPSTRRGIAFLGRYHF</sequence>
<reference evidence="1 2" key="1">
    <citation type="submission" date="2013-11" db="EMBL/GenBank/DDBJ databases">
        <title>Opisthorchis viverrini - life in the bile duct.</title>
        <authorList>
            <person name="Young N.D."/>
            <person name="Nagarajan N."/>
            <person name="Lin S.J."/>
            <person name="Korhonen P.K."/>
            <person name="Jex A.R."/>
            <person name="Hall R.S."/>
            <person name="Safavi-Hemami H."/>
            <person name="Kaewkong W."/>
            <person name="Bertrand D."/>
            <person name="Gao S."/>
            <person name="Seet Q."/>
            <person name="Wongkham S."/>
            <person name="Teh B.T."/>
            <person name="Wongkham C."/>
            <person name="Intapan P.M."/>
            <person name="Maleewong W."/>
            <person name="Yang X."/>
            <person name="Hu M."/>
            <person name="Wang Z."/>
            <person name="Hofmann A."/>
            <person name="Sternberg P.W."/>
            <person name="Tan P."/>
            <person name="Wang J."/>
            <person name="Gasser R.B."/>
        </authorList>
    </citation>
    <scope>NUCLEOTIDE SEQUENCE [LARGE SCALE GENOMIC DNA]</scope>
</reference>
<keyword evidence="2" id="KW-1185">Reference proteome</keyword>
<dbReference type="Proteomes" id="UP000054324">
    <property type="component" value="Unassembled WGS sequence"/>
</dbReference>
<dbReference type="RefSeq" id="XP_009173567.1">
    <property type="nucleotide sequence ID" value="XM_009175303.1"/>
</dbReference>
<protein>
    <submittedName>
        <fullName evidence="1">Uncharacterized protein</fullName>
    </submittedName>
</protein>
<dbReference type="GeneID" id="20323448"/>
<evidence type="ECO:0000313" key="2">
    <source>
        <dbReference type="Proteomes" id="UP000054324"/>
    </source>
</evidence>
<dbReference type="AlphaFoldDB" id="A0A074Z6C6"/>
<name>A0A074Z6C6_OPIVI</name>
<proteinExistence type="predicted"/>
<dbReference type="CTD" id="20323448"/>